<gene>
    <name evidence="2" type="ORF">SAMN04489759_102126</name>
</gene>
<dbReference type="Proteomes" id="UP000199399">
    <property type="component" value="Unassembled WGS sequence"/>
</dbReference>
<evidence type="ECO:0000256" key="1">
    <source>
        <dbReference type="SAM" id="SignalP"/>
    </source>
</evidence>
<accession>A0A1G7KV89</accession>
<feature type="signal peptide" evidence="1">
    <location>
        <begin position="1"/>
        <end position="23"/>
    </location>
</feature>
<evidence type="ECO:0008006" key="4">
    <source>
        <dbReference type="Google" id="ProtNLM"/>
    </source>
</evidence>
<proteinExistence type="predicted"/>
<dbReference type="AlphaFoldDB" id="A0A1G7KV89"/>
<dbReference type="EMBL" id="FNBP01000002">
    <property type="protein sequence ID" value="SDF40649.1"/>
    <property type="molecule type" value="Genomic_DNA"/>
</dbReference>
<keyword evidence="1" id="KW-0732">Signal</keyword>
<keyword evidence="3" id="KW-1185">Reference proteome</keyword>
<evidence type="ECO:0000313" key="2">
    <source>
        <dbReference type="EMBL" id="SDF40649.1"/>
    </source>
</evidence>
<dbReference type="OrthoDB" id="7658992at2"/>
<organism evidence="2 3">
    <name type="scientific">Sulfitobacter delicatus</name>
    <dbReference type="NCBI Taxonomy" id="218672"/>
    <lineage>
        <taxon>Bacteria</taxon>
        <taxon>Pseudomonadati</taxon>
        <taxon>Pseudomonadota</taxon>
        <taxon>Alphaproteobacteria</taxon>
        <taxon>Rhodobacterales</taxon>
        <taxon>Roseobacteraceae</taxon>
        <taxon>Sulfitobacter</taxon>
    </lineage>
</organism>
<sequence length="136" mass="14554">MRTLMIAVMGLSLTAATVTPAAAKPPLREVAAIDDALLDMGVADIIRKNCPDISARMFRAVKMAWDLKGKAGDLGYSDAEIDAYIDSDAEKARMKARGAAFFKAKGVDTSDPQSYCALGRDEIQKSSRIGSLLKAK</sequence>
<name>A0A1G7KV89_9RHOB</name>
<evidence type="ECO:0000313" key="3">
    <source>
        <dbReference type="Proteomes" id="UP000199399"/>
    </source>
</evidence>
<dbReference type="STRING" id="218672.SAMN04489759_102126"/>
<dbReference type="RefSeq" id="WP_093739399.1">
    <property type="nucleotide sequence ID" value="NZ_FNBP01000002.1"/>
</dbReference>
<dbReference type="InterPro" id="IPR020349">
    <property type="entry name" value="Uncharacterised_14.7kDa"/>
</dbReference>
<feature type="chain" id="PRO_5011517699" description="NADH dehydrogenase subunit E" evidence="1">
    <location>
        <begin position="24"/>
        <end position="136"/>
    </location>
</feature>
<reference evidence="3" key="1">
    <citation type="submission" date="2016-10" db="EMBL/GenBank/DDBJ databases">
        <authorList>
            <person name="Varghese N."/>
            <person name="Submissions S."/>
        </authorList>
    </citation>
    <scope>NUCLEOTIDE SEQUENCE [LARGE SCALE GENOMIC DNA]</scope>
    <source>
        <strain evidence="3">DSM 16477</strain>
    </source>
</reference>
<protein>
    <recommendedName>
        <fullName evidence="4">NADH dehydrogenase subunit E</fullName>
    </recommendedName>
</protein>
<dbReference type="Pfam" id="PF17267">
    <property type="entry name" value="DUF5333"/>
    <property type="match status" value="1"/>
</dbReference>